<proteinExistence type="predicted"/>
<evidence type="ECO:0000313" key="2">
    <source>
        <dbReference type="Proteomes" id="UP001056120"/>
    </source>
</evidence>
<keyword evidence="2" id="KW-1185">Reference proteome</keyword>
<evidence type="ECO:0000313" key="1">
    <source>
        <dbReference type="EMBL" id="KAI3811559.1"/>
    </source>
</evidence>
<name>A0ACB9IU62_9ASTR</name>
<dbReference type="EMBL" id="CM042024">
    <property type="protein sequence ID" value="KAI3811559.1"/>
    <property type="molecule type" value="Genomic_DNA"/>
</dbReference>
<gene>
    <name evidence="1" type="ORF">L1987_21284</name>
</gene>
<comment type="caution">
    <text evidence="1">The sequence shown here is derived from an EMBL/GenBank/DDBJ whole genome shotgun (WGS) entry which is preliminary data.</text>
</comment>
<organism evidence="1 2">
    <name type="scientific">Smallanthus sonchifolius</name>
    <dbReference type="NCBI Taxonomy" id="185202"/>
    <lineage>
        <taxon>Eukaryota</taxon>
        <taxon>Viridiplantae</taxon>
        <taxon>Streptophyta</taxon>
        <taxon>Embryophyta</taxon>
        <taxon>Tracheophyta</taxon>
        <taxon>Spermatophyta</taxon>
        <taxon>Magnoliopsida</taxon>
        <taxon>eudicotyledons</taxon>
        <taxon>Gunneridae</taxon>
        <taxon>Pentapetalae</taxon>
        <taxon>asterids</taxon>
        <taxon>campanulids</taxon>
        <taxon>Asterales</taxon>
        <taxon>Asteraceae</taxon>
        <taxon>Asteroideae</taxon>
        <taxon>Heliantheae alliance</taxon>
        <taxon>Millerieae</taxon>
        <taxon>Smallanthus</taxon>
    </lineage>
</organism>
<dbReference type="Proteomes" id="UP001056120">
    <property type="component" value="Linkage Group LG07"/>
</dbReference>
<reference evidence="1 2" key="2">
    <citation type="journal article" date="2022" name="Mol. Ecol. Resour.">
        <title>The genomes of chicory, endive, great burdock and yacon provide insights into Asteraceae paleo-polyploidization history and plant inulin production.</title>
        <authorList>
            <person name="Fan W."/>
            <person name="Wang S."/>
            <person name="Wang H."/>
            <person name="Wang A."/>
            <person name="Jiang F."/>
            <person name="Liu H."/>
            <person name="Zhao H."/>
            <person name="Xu D."/>
            <person name="Zhang Y."/>
        </authorList>
    </citation>
    <scope>NUCLEOTIDE SEQUENCE [LARGE SCALE GENOMIC DNA]</scope>
    <source>
        <strain evidence="2">cv. Yunnan</strain>
        <tissue evidence="1">Leaves</tissue>
    </source>
</reference>
<sequence>MANLKFVKDHNESVYLEDHPQHHNIFRLMLVGLRASRIFHAISQHPDICEDFIRDFWSTADFVTENEVEGIVGTVAGKRIVVTDAVIRECLNFGDEAEYATRRKGGYDELSANMTATVYALVTRENFNFSRVVFEEMKSNLTGKKKASHDTKETTCESNRQEHFVLHEYEQEREFSESDSTRKVWSLSWKVHNHNLSHNHKHNHNHNNNHHHHHNLDRLKIKLRFQLLMSLGENIESQGTSGENVEEKESESKGDSEVKRKAAGKPPLINPSEQQSDTFNEDYDFEADLGLRKKEKVSQQLPQKSTPIITPIITKQQYKGKAKVVNQLAPVDVQALQQRVFVLEQDSAAKDSKINKLNAENDTLRTTINIQSGQIKSLKENMVYVLKELKRLKEKKDKRKRKKEDRCSGNGDDKGDDNDGDGDDIEGKSDDKDQNKDQGDQPEGTSSQEDLSRAMVVYVPASEDKGAQQSENDFSFDFEQVLDDLLKSDSMFSFENDSTVLDDVFTGEEMFEGEDFFDAIMPTSPTYISAQGKVITVIDSDVFAEGNSPPHVESFAEHVAESTSIPEATSSSTVLHKKKSMFKIIPPHEVHYVTSSNMLSNKYDRSHILSWMFDNEKILYLIKRKNGRI</sequence>
<reference evidence="2" key="1">
    <citation type="journal article" date="2022" name="Mol. Ecol. Resour.">
        <title>The genomes of chicory, endive, great burdock and yacon provide insights into Asteraceae palaeo-polyploidization history and plant inulin production.</title>
        <authorList>
            <person name="Fan W."/>
            <person name="Wang S."/>
            <person name="Wang H."/>
            <person name="Wang A."/>
            <person name="Jiang F."/>
            <person name="Liu H."/>
            <person name="Zhao H."/>
            <person name="Xu D."/>
            <person name="Zhang Y."/>
        </authorList>
    </citation>
    <scope>NUCLEOTIDE SEQUENCE [LARGE SCALE GENOMIC DNA]</scope>
    <source>
        <strain evidence="2">cv. Yunnan</strain>
    </source>
</reference>
<accession>A0ACB9IU62</accession>
<protein>
    <submittedName>
        <fullName evidence="1">Uncharacterized protein</fullName>
    </submittedName>
</protein>